<dbReference type="RefSeq" id="WP_146601292.1">
    <property type="nucleotide sequence ID" value="NZ_SJPY01000006.1"/>
</dbReference>
<proteinExistence type="predicted"/>
<dbReference type="EMBL" id="SJPY01000006">
    <property type="protein sequence ID" value="TWU39018.1"/>
    <property type="molecule type" value="Genomic_DNA"/>
</dbReference>
<gene>
    <name evidence="1" type="ORF">Q31b_40990</name>
</gene>
<dbReference type="AlphaFoldDB" id="A0A5C6DQI9"/>
<dbReference type="NCBIfam" id="TIGR04256">
    <property type="entry name" value="GxxExxY"/>
    <property type="match status" value="1"/>
</dbReference>
<keyword evidence="2" id="KW-1185">Reference proteome</keyword>
<dbReference type="InterPro" id="IPR026350">
    <property type="entry name" value="GxxExxY"/>
</dbReference>
<comment type="caution">
    <text evidence="1">The sequence shown here is derived from an EMBL/GenBank/DDBJ whole genome shotgun (WGS) entry which is preliminary data.</text>
</comment>
<organism evidence="1 2">
    <name type="scientific">Novipirellula aureliae</name>
    <dbReference type="NCBI Taxonomy" id="2527966"/>
    <lineage>
        <taxon>Bacteria</taxon>
        <taxon>Pseudomonadati</taxon>
        <taxon>Planctomycetota</taxon>
        <taxon>Planctomycetia</taxon>
        <taxon>Pirellulales</taxon>
        <taxon>Pirellulaceae</taxon>
        <taxon>Novipirellula</taxon>
    </lineage>
</organism>
<dbReference type="OrthoDB" id="9806869at2"/>
<dbReference type="Pfam" id="PF13366">
    <property type="entry name" value="PDDEXK_3"/>
    <property type="match status" value="1"/>
</dbReference>
<dbReference type="Gene3D" id="3.90.320.10">
    <property type="match status" value="1"/>
</dbReference>
<evidence type="ECO:0000313" key="1">
    <source>
        <dbReference type="EMBL" id="TWU39018.1"/>
    </source>
</evidence>
<evidence type="ECO:0008006" key="3">
    <source>
        <dbReference type="Google" id="ProtNLM"/>
    </source>
</evidence>
<protein>
    <recommendedName>
        <fullName evidence="3">GxxExxY protein</fullName>
    </recommendedName>
</protein>
<dbReference type="Proteomes" id="UP000315471">
    <property type="component" value="Unassembled WGS sequence"/>
</dbReference>
<accession>A0A5C6DQI9</accession>
<reference evidence="1 2" key="1">
    <citation type="submission" date="2019-02" db="EMBL/GenBank/DDBJ databases">
        <title>Deep-cultivation of Planctomycetes and their phenomic and genomic characterization uncovers novel biology.</title>
        <authorList>
            <person name="Wiegand S."/>
            <person name="Jogler M."/>
            <person name="Boedeker C."/>
            <person name="Pinto D."/>
            <person name="Vollmers J."/>
            <person name="Rivas-Marin E."/>
            <person name="Kohn T."/>
            <person name="Peeters S.H."/>
            <person name="Heuer A."/>
            <person name="Rast P."/>
            <person name="Oberbeckmann S."/>
            <person name="Bunk B."/>
            <person name="Jeske O."/>
            <person name="Meyerdierks A."/>
            <person name="Storesund J.E."/>
            <person name="Kallscheuer N."/>
            <person name="Luecker S."/>
            <person name="Lage O.M."/>
            <person name="Pohl T."/>
            <person name="Merkel B.J."/>
            <person name="Hornburger P."/>
            <person name="Mueller R.-W."/>
            <person name="Bruemmer F."/>
            <person name="Labrenz M."/>
            <person name="Spormann A.M."/>
            <person name="Op Den Camp H."/>
            <person name="Overmann J."/>
            <person name="Amann R."/>
            <person name="Jetten M.S.M."/>
            <person name="Mascher T."/>
            <person name="Medema M.H."/>
            <person name="Devos D.P."/>
            <person name="Kaster A.-K."/>
            <person name="Ovreas L."/>
            <person name="Rohde M."/>
            <person name="Galperin M.Y."/>
            <person name="Jogler C."/>
        </authorList>
    </citation>
    <scope>NUCLEOTIDE SEQUENCE [LARGE SCALE GENOMIC DNA]</scope>
    <source>
        <strain evidence="1 2">Q31b</strain>
    </source>
</reference>
<sequence length="126" mass="14148">MNENQIGTIVVDCAVKLHKSLGPGLLETVYEAVLAKQLQQAGLSVHRQLPIPIEFAGMRFDEGFRADIIVNELVILELKSVEKTHPVHKKQLLTYLRLTNLKLGYLLNFGDELMKDGITRIINGQL</sequence>
<dbReference type="InterPro" id="IPR011604">
    <property type="entry name" value="PDDEXK-like_dom_sf"/>
</dbReference>
<name>A0A5C6DQI9_9BACT</name>
<evidence type="ECO:0000313" key="2">
    <source>
        <dbReference type="Proteomes" id="UP000315471"/>
    </source>
</evidence>